<evidence type="ECO:0000313" key="2">
    <source>
        <dbReference type="Proteomes" id="UP001235760"/>
    </source>
</evidence>
<proteinExistence type="predicted"/>
<organism evidence="1 2">
    <name type="scientific">Leptothrix discophora</name>
    <dbReference type="NCBI Taxonomy" id="89"/>
    <lineage>
        <taxon>Bacteria</taxon>
        <taxon>Pseudomonadati</taxon>
        <taxon>Pseudomonadota</taxon>
        <taxon>Betaproteobacteria</taxon>
        <taxon>Burkholderiales</taxon>
        <taxon>Sphaerotilaceae</taxon>
        <taxon>Leptothrix</taxon>
    </lineage>
</organism>
<dbReference type="Proteomes" id="UP001235760">
    <property type="component" value="Unassembled WGS sequence"/>
</dbReference>
<reference evidence="1 2" key="1">
    <citation type="submission" date="2023-08" db="EMBL/GenBank/DDBJ databases">
        <authorList>
            <person name="Roldan D.M."/>
            <person name="Menes R.J."/>
        </authorList>
    </citation>
    <scope>NUCLEOTIDE SEQUENCE [LARGE SCALE GENOMIC DNA]</scope>
    <source>
        <strain evidence="1 2">CCM 2812</strain>
    </source>
</reference>
<accession>A0ABT9G906</accession>
<dbReference type="Gene3D" id="3.30.1330.80">
    <property type="entry name" value="Hypothetical protein, similar to alpha- acetolactate decarboxylase, domain 2"/>
    <property type="match status" value="2"/>
</dbReference>
<dbReference type="RefSeq" id="WP_305751506.1">
    <property type="nucleotide sequence ID" value="NZ_JAUZEE010000019.1"/>
</dbReference>
<keyword evidence="2" id="KW-1185">Reference proteome</keyword>
<comment type="caution">
    <text evidence="1">The sequence shown here is derived from an EMBL/GenBank/DDBJ whole genome shotgun (WGS) entry which is preliminary data.</text>
</comment>
<gene>
    <name evidence="1" type="ORF">Q8X39_20225</name>
</gene>
<evidence type="ECO:0000313" key="1">
    <source>
        <dbReference type="EMBL" id="MDP4302968.1"/>
    </source>
</evidence>
<name>A0ABT9G906_LEPDI</name>
<dbReference type="SUPFAM" id="SSF117856">
    <property type="entry name" value="AF0104/ALDC/Ptd012-like"/>
    <property type="match status" value="2"/>
</dbReference>
<sequence length="291" mass="31194">MRQIVHPGAVRREASVVPARLVEHALALLPGLSLIDAIDAAVRRACGRAASGVLHLRGGRFEPWPYVLPALSRTPEHAVYFSERHEAVGPVELVEATVTLGRHADGRPWLHSHVDWIEADGRRGCGHVLPEQARLGVAPQEARFWALDGAAYTVQADEETRFSLFKPVSIEVPDDAAAASRPALALRLSPNQDVCETLASICAAHGIRRAVVRGGVGSTVGAVFDDGRVVEPIVTETLIRQGTVEPDAAGRPRAALDVTMIDLHGGRHQGRLAAGENPVLVTFELVLEILA</sequence>
<protein>
    <submittedName>
        <fullName evidence="1">DUF296 domain-containing protein</fullName>
    </submittedName>
</protein>
<dbReference type="EMBL" id="JAUZEE010000019">
    <property type="protein sequence ID" value="MDP4302968.1"/>
    <property type="molecule type" value="Genomic_DNA"/>
</dbReference>